<accession>A0AAN7V1M7</accession>
<dbReference type="Gene3D" id="2.120.10.100">
    <property type="entry name" value="Apyrase"/>
    <property type="match status" value="1"/>
</dbReference>
<evidence type="ECO:0000256" key="11">
    <source>
        <dbReference type="ARBA" id="ARBA00074431"/>
    </source>
</evidence>
<protein>
    <recommendedName>
        <fullName evidence="11">Apyrase</fullName>
        <ecNumber evidence="2">3.6.1.5</ecNumber>
    </recommendedName>
</protein>
<dbReference type="SUPFAM" id="SSF101887">
    <property type="entry name" value="Apyrase"/>
    <property type="match status" value="1"/>
</dbReference>
<evidence type="ECO:0000256" key="5">
    <source>
        <dbReference type="ARBA" id="ARBA00022723"/>
    </source>
</evidence>
<keyword evidence="3" id="KW-1201">Platelet aggregation inhibiting toxin</keyword>
<organism evidence="13 14">
    <name type="scientific">Pyrocoelia pectoralis</name>
    <dbReference type="NCBI Taxonomy" id="417401"/>
    <lineage>
        <taxon>Eukaryota</taxon>
        <taxon>Metazoa</taxon>
        <taxon>Ecdysozoa</taxon>
        <taxon>Arthropoda</taxon>
        <taxon>Hexapoda</taxon>
        <taxon>Insecta</taxon>
        <taxon>Pterygota</taxon>
        <taxon>Neoptera</taxon>
        <taxon>Endopterygota</taxon>
        <taxon>Coleoptera</taxon>
        <taxon>Polyphaga</taxon>
        <taxon>Elateriformia</taxon>
        <taxon>Elateroidea</taxon>
        <taxon>Lampyridae</taxon>
        <taxon>Lampyrinae</taxon>
        <taxon>Pyrocoelia</taxon>
    </lineage>
</organism>
<feature type="binding site" evidence="12">
    <location>
        <position position="163"/>
    </location>
    <ligand>
        <name>Ca(2+)</name>
        <dbReference type="ChEBI" id="CHEBI:29108"/>
    </ligand>
</feature>
<keyword evidence="7 12" id="KW-0106">Calcium</keyword>
<name>A0AAN7V1M7_9COLE</name>
<evidence type="ECO:0000256" key="7">
    <source>
        <dbReference type="ARBA" id="ARBA00022837"/>
    </source>
</evidence>
<comment type="catalytic activity">
    <reaction evidence="10">
        <text>a ribonucleoside 5'-triphosphate + 2 H2O = a ribonucleoside 5'-phosphate + 2 phosphate + 2 H(+)</text>
        <dbReference type="Rhea" id="RHEA:36795"/>
        <dbReference type="ChEBI" id="CHEBI:15377"/>
        <dbReference type="ChEBI" id="CHEBI:15378"/>
        <dbReference type="ChEBI" id="CHEBI:43474"/>
        <dbReference type="ChEBI" id="CHEBI:58043"/>
        <dbReference type="ChEBI" id="CHEBI:61557"/>
        <dbReference type="EC" id="3.6.1.5"/>
    </reaction>
    <physiologicalReaction direction="left-to-right" evidence="10">
        <dbReference type="Rhea" id="RHEA:36796"/>
    </physiologicalReaction>
</comment>
<evidence type="ECO:0000313" key="13">
    <source>
        <dbReference type="EMBL" id="KAK5640785.1"/>
    </source>
</evidence>
<dbReference type="InterPro" id="IPR009283">
    <property type="entry name" value="Apyrase"/>
</dbReference>
<evidence type="ECO:0000256" key="10">
    <source>
        <dbReference type="ARBA" id="ARBA00047297"/>
    </source>
</evidence>
<dbReference type="GO" id="GO:0030166">
    <property type="term" value="P:proteoglycan biosynthetic process"/>
    <property type="evidence" value="ECO:0007669"/>
    <property type="project" value="TreeGrafter"/>
</dbReference>
<feature type="binding site" evidence="12">
    <location>
        <position position="235"/>
    </location>
    <ligand>
        <name>Ca(2+)</name>
        <dbReference type="ChEBI" id="CHEBI:29108"/>
    </ligand>
</feature>
<dbReference type="Pfam" id="PF06079">
    <property type="entry name" value="Apyrase"/>
    <property type="match status" value="1"/>
</dbReference>
<proteinExistence type="inferred from homology"/>
<evidence type="ECO:0000256" key="3">
    <source>
        <dbReference type="ARBA" id="ARBA00022442"/>
    </source>
</evidence>
<comment type="similarity">
    <text evidence="9">Belongs to the apyrase family.</text>
</comment>
<gene>
    <name evidence="13" type="ORF">RI129_009332</name>
</gene>
<dbReference type="AlphaFoldDB" id="A0AAN7V1M7"/>
<keyword evidence="6" id="KW-0378">Hydrolase</keyword>
<feature type="binding site" evidence="12">
    <location>
        <position position="117"/>
    </location>
    <ligand>
        <name>Ca(2+)</name>
        <dbReference type="ChEBI" id="CHEBI:29108"/>
    </ligand>
</feature>
<dbReference type="GO" id="GO:0045134">
    <property type="term" value="F:UDP phosphatase activity"/>
    <property type="evidence" value="ECO:0007669"/>
    <property type="project" value="TreeGrafter"/>
</dbReference>
<comment type="cofactor">
    <cofactor evidence="1 12">
        <name>Ca(2+)</name>
        <dbReference type="ChEBI" id="CHEBI:29108"/>
    </cofactor>
</comment>
<dbReference type="InterPro" id="IPR036258">
    <property type="entry name" value="Apyrase_sf"/>
</dbReference>
<feature type="binding site" evidence="12">
    <location>
        <position position="347"/>
    </location>
    <ligand>
        <name>Ca(2+)</name>
        <dbReference type="ChEBI" id="CHEBI:29108"/>
    </ligand>
</feature>
<evidence type="ECO:0000256" key="2">
    <source>
        <dbReference type="ARBA" id="ARBA00012148"/>
    </source>
</evidence>
<dbReference type="GO" id="GO:0004382">
    <property type="term" value="F:GDP phosphatase activity"/>
    <property type="evidence" value="ECO:0007669"/>
    <property type="project" value="TreeGrafter"/>
</dbReference>
<feature type="binding site" evidence="12">
    <location>
        <position position="116"/>
    </location>
    <ligand>
        <name>Ca(2+)</name>
        <dbReference type="ChEBI" id="CHEBI:29108"/>
    </ligand>
</feature>
<evidence type="ECO:0000256" key="12">
    <source>
        <dbReference type="PIRSR" id="PIRSR609283-1"/>
    </source>
</evidence>
<keyword evidence="5 12" id="KW-0479">Metal-binding</keyword>
<evidence type="ECO:0000256" key="4">
    <source>
        <dbReference type="ARBA" id="ARBA00022656"/>
    </source>
</evidence>
<keyword evidence="8" id="KW-1199">Hemostasis impairing toxin</keyword>
<dbReference type="GO" id="GO:0004050">
    <property type="term" value="F:apyrase activity"/>
    <property type="evidence" value="ECO:0007669"/>
    <property type="project" value="UniProtKB-EC"/>
</dbReference>
<evidence type="ECO:0000256" key="8">
    <source>
        <dbReference type="ARBA" id="ARBA00023240"/>
    </source>
</evidence>
<dbReference type="FunFam" id="2.120.10.100:FF:000001">
    <property type="entry name" value="Soluble calcium-activated nucleotidase 1"/>
    <property type="match status" value="1"/>
</dbReference>
<sequence length="352" mass="39993">MLTVKERKTFKPSLGVVLFGLILLTVRIAESVYNDKYPLTTPYKTRNMHTFRIGIIADLDSNAKSSSEKSTWYSYLKKGYLRYIPTRDTVVVNWDRAEPLKLTSNYAIRDRGMELSELVVFDGKLFSFDDRTGVVFEITNDEAIPWVLLMDGNGRATKGFKSEWATVKNKLMYVGSIGREWTSNEGAFSNSTYTNPEYIKTITPEGVITHINWKEEYSRLRAAMDVYWPGYVTHESGVWSEVHQKWFFLPRKCSRDHYNYTVDGHSGCSVLLSADVNMNGVQAVQITNTVDTRGFSSFKFIPTSGDTVIVALRSEEVGDTTSTHITAFTINGKILLQDSFVSDLKFEGIEFI</sequence>
<reference evidence="13 14" key="1">
    <citation type="journal article" date="2024" name="Insects">
        <title>An Improved Chromosome-Level Genome Assembly of the Firefly Pyrocoelia pectoralis.</title>
        <authorList>
            <person name="Fu X."/>
            <person name="Meyer-Rochow V.B."/>
            <person name="Ballantyne L."/>
            <person name="Zhu X."/>
        </authorList>
    </citation>
    <scope>NUCLEOTIDE SEQUENCE [LARGE SCALE GENOMIC DNA]</scope>
    <source>
        <strain evidence="13">XCY_ONT2</strain>
    </source>
</reference>
<evidence type="ECO:0000256" key="9">
    <source>
        <dbReference type="ARBA" id="ARBA00025738"/>
    </source>
</evidence>
<dbReference type="EMBL" id="JAVRBK010000007">
    <property type="protein sequence ID" value="KAK5640785.1"/>
    <property type="molecule type" value="Genomic_DNA"/>
</dbReference>
<evidence type="ECO:0000256" key="6">
    <source>
        <dbReference type="ARBA" id="ARBA00022801"/>
    </source>
</evidence>
<feature type="binding site" evidence="12">
    <location>
        <position position="296"/>
    </location>
    <ligand>
        <name>Ca(2+)</name>
        <dbReference type="ChEBI" id="CHEBI:29108"/>
    </ligand>
</feature>
<keyword evidence="4" id="KW-0800">Toxin</keyword>
<dbReference type="GO" id="GO:0005509">
    <property type="term" value="F:calcium ion binding"/>
    <property type="evidence" value="ECO:0007669"/>
    <property type="project" value="InterPro"/>
</dbReference>
<dbReference type="Proteomes" id="UP001329430">
    <property type="component" value="Chromosome 7"/>
</dbReference>
<dbReference type="EC" id="3.6.1.5" evidence="2"/>
<dbReference type="GO" id="GO:0090729">
    <property type="term" value="F:toxin activity"/>
    <property type="evidence" value="ECO:0007669"/>
    <property type="project" value="UniProtKB-KW"/>
</dbReference>
<keyword evidence="14" id="KW-1185">Reference proteome</keyword>
<dbReference type="PANTHER" id="PTHR13023:SF3">
    <property type="entry name" value="SOLUBLE CALCIUM-ACTIVATED NUCLEOTIDASE 1"/>
    <property type="match status" value="1"/>
</dbReference>
<dbReference type="PANTHER" id="PTHR13023">
    <property type="entry name" value="APYRASE"/>
    <property type="match status" value="1"/>
</dbReference>
<evidence type="ECO:0000256" key="1">
    <source>
        <dbReference type="ARBA" id="ARBA00001913"/>
    </source>
</evidence>
<comment type="caution">
    <text evidence="13">The sequence shown here is derived from an EMBL/GenBank/DDBJ whole genome shotgun (WGS) entry which is preliminary data.</text>
</comment>
<evidence type="ECO:0000313" key="14">
    <source>
        <dbReference type="Proteomes" id="UP001329430"/>
    </source>
</evidence>